<name>A0AAN9FVS4_9CAEN</name>
<dbReference type="Proteomes" id="UP001374579">
    <property type="component" value="Unassembled WGS sequence"/>
</dbReference>
<proteinExistence type="predicted"/>
<keyword evidence="2" id="KW-0812">Transmembrane</keyword>
<accession>A0AAN9FVS4</accession>
<evidence type="ECO:0000313" key="3">
    <source>
        <dbReference type="EMBL" id="KAK7087362.1"/>
    </source>
</evidence>
<feature type="region of interest" description="Disordered" evidence="1">
    <location>
        <begin position="262"/>
        <end position="322"/>
    </location>
</feature>
<gene>
    <name evidence="3" type="ORF">V1264_021425</name>
</gene>
<dbReference type="AlphaFoldDB" id="A0AAN9FVS4"/>
<protein>
    <submittedName>
        <fullName evidence="3">Uncharacterized protein</fullName>
    </submittedName>
</protein>
<evidence type="ECO:0000256" key="2">
    <source>
        <dbReference type="SAM" id="Phobius"/>
    </source>
</evidence>
<sequence>MADLPIAAIVCIAVGCYVLVLVGIIVLCYVLKGRGSCGESHCCAKDEDAQSCECCLAMAEACNCCKSPSITSCLDACCPNRKRITCVDIIMCQCCASEGGTMCDGCCGSCCGSPGRLWAKCTCQSRLGCCKGSQDDTVCNCLCLEIRMRSPRDKDPGDLKLPAPTPGGKAARNAWSEHSHNFRTIPALPDQAGGRKGRDPHPDLQLDLGYFHSAPFPISTHPLTTNRSETSGDFIPSSTPRFHQGQSQLFIRPGVHSAGRVIAKRQSGPWPPPRRSSSRRRSRSRRSRSPSRQRSLTTNIRPIARRYSQREPQPLWVDPDLL</sequence>
<dbReference type="EMBL" id="JBAMIC010004070">
    <property type="protein sequence ID" value="KAK7087362.1"/>
    <property type="molecule type" value="Genomic_DNA"/>
</dbReference>
<evidence type="ECO:0000313" key="4">
    <source>
        <dbReference type="Proteomes" id="UP001374579"/>
    </source>
</evidence>
<keyword evidence="2" id="KW-0472">Membrane</keyword>
<feature type="region of interest" description="Disordered" evidence="1">
    <location>
        <begin position="154"/>
        <end position="173"/>
    </location>
</feature>
<feature type="compositionally biased region" description="Basic residues" evidence="1">
    <location>
        <begin position="276"/>
        <end position="291"/>
    </location>
</feature>
<organism evidence="3 4">
    <name type="scientific">Littorina saxatilis</name>
    <dbReference type="NCBI Taxonomy" id="31220"/>
    <lineage>
        <taxon>Eukaryota</taxon>
        <taxon>Metazoa</taxon>
        <taxon>Spiralia</taxon>
        <taxon>Lophotrochozoa</taxon>
        <taxon>Mollusca</taxon>
        <taxon>Gastropoda</taxon>
        <taxon>Caenogastropoda</taxon>
        <taxon>Littorinimorpha</taxon>
        <taxon>Littorinoidea</taxon>
        <taxon>Littorinidae</taxon>
        <taxon>Littorina</taxon>
    </lineage>
</organism>
<keyword evidence="4" id="KW-1185">Reference proteome</keyword>
<comment type="caution">
    <text evidence="3">The sequence shown here is derived from an EMBL/GenBank/DDBJ whole genome shotgun (WGS) entry which is preliminary data.</text>
</comment>
<evidence type="ECO:0000256" key="1">
    <source>
        <dbReference type="SAM" id="MobiDB-lite"/>
    </source>
</evidence>
<feature type="transmembrane region" description="Helical" evidence="2">
    <location>
        <begin position="6"/>
        <end position="31"/>
    </location>
</feature>
<reference evidence="3 4" key="1">
    <citation type="submission" date="2024-02" db="EMBL/GenBank/DDBJ databases">
        <title>Chromosome-scale genome assembly of the rough periwinkle Littorina saxatilis.</title>
        <authorList>
            <person name="De Jode A."/>
            <person name="Faria R."/>
            <person name="Formenti G."/>
            <person name="Sims Y."/>
            <person name="Smith T.P."/>
            <person name="Tracey A."/>
            <person name="Wood J.M.D."/>
            <person name="Zagrodzka Z.B."/>
            <person name="Johannesson K."/>
            <person name="Butlin R.K."/>
            <person name="Leder E.H."/>
        </authorList>
    </citation>
    <scope>NUCLEOTIDE SEQUENCE [LARGE SCALE GENOMIC DNA]</scope>
    <source>
        <strain evidence="3">Snail1</strain>
        <tissue evidence="3">Muscle</tissue>
    </source>
</reference>
<keyword evidence="2" id="KW-1133">Transmembrane helix</keyword>